<evidence type="ECO:0000313" key="1">
    <source>
        <dbReference type="EMBL" id="KAK0752355.1"/>
    </source>
</evidence>
<comment type="caution">
    <text evidence="1">The sequence shown here is derived from an EMBL/GenBank/DDBJ whole genome shotgun (WGS) entry which is preliminary data.</text>
</comment>
<name>A0AA40KAW8_9PEZI</name>
<protein>
    <submittedName>
        <fullName evidence="1">Uncharacterized protein</fullName>
    </submittedName>
</protein>
<gene>
    <name evidence="1" type="ORF">B0T18DRAFT_89097</name>
</gene>
<proteinExistence type="predicted"/>
<dbReference type="AlphaFoldDB" id="A0AA40KAW8"/>
<keyword evidence="2" id="KW-1185">Reference proteome</keyword>
<dbReference type="EMBL" id="JAUKUD010000002">
    <property type="protein sequence ID" value="KAK0752355.1"/>
    <property type="molecule type" value="Genomic_DNA"/>
</dbReference>
<organism evidence="1 2">
    <name type="scientific">Schizothecium vesticola</name>
    <dbReference type="NCBI Taxonomy" id="314040"/>
    <lineage>
        <taxon>Eukaryota</taxon>
        <taxon>Fungi</taxon>
        <taxon>Dikarya</taxon>
        <taxon>Ascomycota</taxon>
        <taxon>Pezizomycotina</taxon>
        <taxon>Sordariomycetes</taxon>
        <taxon>Sordariomycetidae</taxon>
        <taxon>Sordariales</taxon>
        <taxon>Schizotheciaceae</taxon>
        <taxon>Schizothecium</taxon>
    </lineage>
</organism>
<accession>A0AA40KAW8</accession>
<reference evidence="1" key="1">
    <citation type="submission" date="2023-06" db="EMBL/GenBank/DDBJ databases">
        <title>Genome-scale phylogeny and comparative genomics of the fungal order Sordariales.</title>
        <authorList>
            <consortium name="Lawrence Berkeley National Laboratory"/>
            <person name="Hensen N."/>
            <person name="Bonometti L."/>
            <person name="Westerberg I."/>
            <person name="Brannstrom I.O."/>
            <person name="Guillou S."/>
            <person name="Cros-Aarteil S."/>
            <person name="Calhoun S."/>
            <person name="Haridas S."/>
            <person name="Kuo A."/>
            <person name="Mondo S."/>
            <person name="Pangilinan J."/>
            <person name="Riley R."/>
            <person name="LaButti K."/>
            <person name="Andreopoulos B."/>
            <person name="Lipzen A."/>
            <person name="Chen C."/>
            <person name="Yanf M."/>
            <person name="Daum C."/>
            <person name="Ng V."/>
            <person name="Clum A."/>
            <person name="Steindorff A."/>
            <person name="Ohm R."/>
            <person name="Martin F."/>
            <person name="Silar P."/>
            <person name="Natvig D."/>
            <person name="Lalanne C."/>
            <person name="Gautier V."/>
            <person name="Ament-velasquez S.L."/>
            <person name="Kruys A."/>
            <person name="Hutchinson M.I."/>
            <person name="Powell A.J."/>
            <person name="Barry K."/>
            <person name="Miller A.N."/>
            <person name="Grigoriev I.V."/>
            <person name="Debuchy R."/>
            <person name="Gladieux P."/>
            <person name="Thoren M.H."/>
            <person name="Johannesson H."/>
        </authorList>
    </citation>
    <scope>NUCLEOTIDE SEQUENCE</scope>
    <source>
        <strain evidence="1">SMH3187-1</strain>
    </source>
</reference>
<dbReference type="Proteomes" id="UP001172155">
    <property type="component" value="Unassembled WGS sequence"/>
</dbReference>
<sequence length="93" mass="10248">MLQMHTEPISRGAGFVFPKLEQPSAGDPDITNSRLSFWKQEVPEYTTRHQPEQIRSCLPSEQLSDPTAPPSWVCQTVKTGTGPTHATSLSQGI</sequence>
<evidence type="ECO:0000313" key="2">
    <source>
        <dbReference type="Proteomes" id="UP001172155"/>
    </source>
</evidence>